<dbReference type="PANTHER" id="PTHR33452">
    <property type="entry name" value="OXIDOREDUCTASE CATD-RELATED"/>
    <property type="match status" value="1"/>
</dbReference>
<feature type="transmembrane region" description="Helical" evidence="7">
    <location>
        <begin position="108"/>
        <end position="127"/>
    </location>
</feature>
<name>A0ABW5U877_9RHOB</name>
<evidence type="ECO:0000256" key="4">
    <source>
        <dbReference type="ARBA" id="ARBA00022692"/>
    </source>
</evidence>
<evidence type="ECO:0000313" key="8">
    <source>
        <dbReference type="EMBL" id="MFD2740922.1"/>
    </source>
</evidence>
<protein>
    <submittedName>
        <fullName evidence="8">DoxX family protein</fullName>
    </submittedName>
</protein>
<dbReference type="Pfam" id="PF07681">
    <property type="entry name" value="DoxX"/>
    <property type="match status" value="1"/>
</dbReference>
<keyword evidence="5 7" id="KW-1133">Transmembrane helix</keyword>
<evidence type="ECO:0000256" key="7">
    <source>
        <dbReference type="SAM" id="Phobius"/>
    </source>
</evidence>
<proteinExistence type="inferred from homology"/>
<comment type="subcellular location">
    <subcellularLocation>
        <location evidence="1">Cell membrane</location>
        <topology evidence="1">Multi-pass membrane protein</topology>
    </subcellularLocation>
</comment>
<dbReference type="Proteomes" id="UP001597474">
    <property type="component" value="Unassembled WGS sequence"/>
</dbReference>
<reference evidence="9" key="1">
    <citation type="journal article" date="2019" name="Int. J. Syst. Evol. Microbiol.">
        <title>The Global Catalogue of Microorganisms (GCM) 10K type strain sequencing project: providing services to taxonomists for standard genome sequencing and annotation.</title>
        <authorList>
            <consortium name="The Broad Institute Genomics Platform"/>
            <consortium name="The Broad Institute Genome Sequencing Center for Infectious Disease"/>
            <person name="Wu L."/>
            <person name="Ma J."/>
        </authorList>
    </citation>
    <scope>NUCLEOTIDE SEQUENCE [LARGE SCALE GENOMIC DNA]</scope>
    <source>
        <strain evidence="9">TISTR 2562</strain>
    </source>
</reference>
<dbReference type="InterPro" id="IPR051907">
    <property type="entry name" value="DoxX-like_oxidoreductase"/>
</dbReference>
<accession>A0ABW5U877</accession>
<evidence type="ECO:0000256" key="2">
    <source>
        <dbReference type="ARBA" id="ARBA00006679"/>
    </source>
</evidence>
<dbReference type="InterPro" id="IPR032808">
    <property type="entry name" value="DoxX"/>
</dbReference>
<organism evidence="8 9">
    <name type="scientific">Sulfitobacter aestuarii</name>
    <dbReference type="NCBI Taxonomy" id="2161676"/>
    <lineage>
        <taxon>Bacteria</taxon>
        <taxon>Pseudomonadati</taxon>
        <taxon>Pseudomonadota</taxon>
        <taxon>Alphaproteobacteria</taxon>
        <taxon>Rhodobacterales</taxon>
        <taxon>Roseobacteraceae</taxon>
        <taxon>Sulfitobacter</taxon>
    </lineage>
</organism>
<evidence type="ECO:0000256" key="6">
    <source>
        <dbReference type="ARBA" id="ARBA00023136"/>
    </source>
</evidence>
<gene>
    <name evidence="8" type="ORF">ACFSUD_15160</name>
</gene>
<feature type="transmembrane region" description="Helical" evidence="7">
    <location>
        <begin position="39"/>
        <end position="58"/>
    </location>
</feature>
<comment type="similarity">
    <text evidence="2">Belongs to the DoxX family.</text>
</comment>
<evidence type="ECO:0000256" key="3">
    <source>
        <dbReference type="ARBA" id="ARBA00022475"/>
    </source>
</evidence>
<dbReference type="PANTHER" id="PTHR33452:SF1">
    <property type="entry name" value="INNER MEMBRANE PROTEIN YPHA-RELATED"/>
    <property type="match status" value="1"/>
</dbReference>
<evidence type="ECO:0000256" key="5">
    <source>
        <dbReference type="ARBA" id="ARBA00022989"/>
    </source>
</evidence>
<dbReference type="RefSeq" id="WP_386375349.1">
    <property type="nucleotide sequence ID" value="NZ_JBHUMP010000015.1"/>
</dbReference>
<evidence type="ECO:0000313" key="9">
    <source>
        <dbReference type="Proteomes" id="UP001597474"/>
    </source>
</evidence>
<keyword evidence="4 7" id="KW-0812">Transmembrane</keyword>
<feature type="transmembrane region" description="Helical" evidence="7">
    <location>
        <begin position="12"/>
        <end position="33"/>
    </location>
</feature>
<keyword evidence="6 7" id="KW-0472">Membrane</keyword>
<evidence type="ECO:0000256" key="1">
    <source>
        <dbReference type="ARBA" id="ARBA00004651"/>
    </source>
</evidence>
<feature type="transmembrane region" description="Helical" evidence="7">
    <location>
        <begin position="70"/>
        <end position="88"/>
    </location>
</feature>
<comment type="caution">
    <text evidence="8">The sequence shown here is derived from an EMBL/GenBank/DDBJ whole genome shotgun (WGS) entry which is preliminary data.</text>
</comment>
<keyword evidence="3" id="KW-1003">Cell membrane</keyword>
<sequence>MTFETNTNVGATLARLSLGTILLAHGLLKLFVFTLPGTVAFFGSLGLPAIVAYLTVFAEVVGGVAIIAGLYTRLAALLSLPVLIGSFWAHAGNGWLFSNEGGGWEFPALLVALAVIVAIQGGGAFALRRLPVIDAVLPQALKA</sequence>
<keyword evidence="9" id="KW-1185">Reference proteome</keyword>
<dbReference type="EMBL" id="JBHUMP010000015">
    <property type="protein sequence ID" value="MFD2740922.1"/>
    <property type="molecule type" value="Genomic_DNA"/>
</dbReference>